<gene>
    <name evidence="4" type="ORF">AK830_g11279</name>
</gene>
<dbReference type="GO" id="GO:0000981">
    <property type="term" value="F:DNA-binding transcription factor activity, RNA polymerase II-specific"/>
    <property type="evidence" value="ECO:0007669"/>
    <property type="project" value="InterPro"/>
</dbReference>
<evidence type="ECO:0000259" key="3">
    <source>
        <dbReference type="SMART" id="SM00066"/>
    </source>
</evidence>
<comment type="caution">
    <text evidence="4">The sequence shown here is derived from an EMBL/GenBank/DDBJ whole genome shotgun (WGS) entry which is preliminary data.</text>
</comment>
<reference evidence="4 5" key="1">
    <citation type="submission" date="2015-09" db="EMBL/GenBank/DDBJ databases">
        <title>Draft genome of a European isolate of the apple canker pathogen Neonectria ditissima.</title>
        <authorList>
            <person name="Gomez-Cortecero A."/>
            <person name="Harrison R.J."/>
            <person name="Armitage A.D."/>
        </authorList>
    </citation>
    <scope>NUCLEOTIDE SEQUENCE [LARGE SCALE GENOMIC DNA]</scope>
    <source>
        <strain evidence="4 5">R09/05</strain>
    </source>
</reference>
<dbReference type="Pfam" id="PF00172">
    <property type="entry name" value="Zn_clus"/>
    <property type="match status" value="1"/>
</dbReference>
<dbReference type="AlphaFoldDB" id="A0A0P7ADE3"/>
<feature type="region of interest" description="Disordered" evidence="2">
    <location>
        <begin position="70"/>
        <end position="104"/>
    </location>
</feature>
<keyword evidence="5" id="KW-1185">Reference proteome</keyword>
<keyword evidence="1" id="KW-0539">Nucleus</keyword>
<dbReference type="SUPFAM" id="SSF57701">
    <property type="entry name" value="Zn2/Cys6 DNA-binding domain"/>
    <property type="match status" value="1"/>
</dbReference>
<sequence>MIFYAMKPQKPTAESPEAGNLSRRARKPHRKSRAGCLGCKRRKCDEEKPACANCIRFDIPCSFVPLHASSPEAPSPGPSGNAGVTHSAAPFAAPRRGPGRPRKDWATLAKPLVQAMEKFEIRHSSPTPLDAGPCSLNTTDAELLLHYTSHTAATLHDSDDLGADIAVFWARNVPQMGLSYPSVLQIACALSGYHRAHSQQAESDTRAHYLSVARHYAETGLSDLYKTHPNINESNCGALYVAAMLLCYCAFAAGPTGPNDLLICNAGDGASPFWLPRIQGVRLIRQMIEPATLFTGLTAPLASPPGDSHDQRPMSLLDEILRAGWIDPLERLRKWIASHDSPNTLIYIQALASLSTVYETNYGTSARVHEGYPDDRPVLGWLYRLQDLFVAHLQRKEPQALLILAYYVPLLMTLRRCWFLDGWANHLLASIRGMLSQDLESWLEWPLDVCHEEISVAAS</sequence>
<dbReference type="CDD" id="cd00067">
    <property type="entry name" value="GAL4"/>
    <property type="match status" value="1"/>
</dbReference>
<dbReference type="InterPro" id="IPR001138">
    <property type="entry name" value="Zn2Cys6_DnaBD"/>
</dbReference>
<feature type="domain" description="Zn(2)-C6 fungal-type" evidence="3">
    <location>
        <begin position="30"/>
        <end position="72"/>
    </location>
</feature>
<evidence type="ECO:0000313" key="5">
    <source>
        <dbReference type="Proteomes" id="UP000050424"/>
    </source>
</evidence>
<evidence type="ECO:0000256" key="1">
    <source>
        <dbReference type="ARBA" id="ARBA00023242"/>
    </source>
</evidence>
<organism evidence="4 5">
    <name type="scientific">Neonectria ditissima</name>
    <dbReference type="NCBI Taxonomy" id="78410"/>
    <lineage>
        <taxon>Eukaryota</taxon>
        <taxon>Fungi</taxon>
        <taxon>Dikarya</taxon>
        <taxon>Ascomycota</taxon>
        <taxon>Pezizomycotina</taxon>
        <taxon>Sordariomycetes</taxon>
        <taxon>Hypocreomycetidae</taxon>
        <taxon>Hypocreales</taxon>
        <taxon>Nectriaceae</taxon>
        <taxon>Neonectria</taxon>
    </lineage>
</organism>
<dbReference type="InterPro" id="IPR036864">
    <property type="entry name" value="Zn2-C6_fun-type_DNA-bd_sf"/>
</dbReference>
<dbReference type="EMBL" id="LKCW01000261">
    <property type="protein sequence ID" value="KPM35282.1"/>
    <property type="molecule type" value="Genomic_DNA"/>
</dbReference>
<dbReference type="SMART" id="SM00066">
    <property type="entry name" value="GAL4"/>
    <property type="match status" value="1"/>
</dbReference>
<dbReference type="PANTHER" id="PTHR47657">
    <property type="entry name" value="STEROL REGULATORY ELEMENT-BINDING PROTEIN ECM22"/>
    <property type="match status" value="1"/>
</dbReference>
<accession>A0A0P7ADE3</accession>
<dbReference type="GO" id="GO:0008270">
    <property type="term" value="F:zinc ion binding"/>
    <property type="evidence" value="ECO:0007669"/>
    <property type="project" value="InterPro"/>
</dbReference>
<dbReference type="InterPro" id="IPR052400">
    <property type="entry name" value="Zn2-C6_fungal_TF"/>
</dbReference>
<evidence type="ECO:0000256" key="2">
    <source>
        <dbReference type="SAM" id="MobiDB-lite"/>
    </source>
</evidence>
<dbReference type="PANTHER" id="PTHR47657:SF13">
    <property type="entry name" value="ZN(2)-C6 FUNGAL-TYPE DOMAIN-CONTAINING PROTEIN-RELATED"/>
    <property type="match status" value="1"/>
</dbReference>
<dbReference type="Gene3D" id="4.10.240.10">
    <property type="entry name" value="Zn(2)-C6 fungal-type DNA-binding domain"/>
    <property type="match status" value="1"/>
</dbReference>
<name>A0A0P7ADE3_9HYPO</name>
<proteinExistence type="predicted"/>
<dbReference type="Proteomes" id="UP000050424">
    <property type="component" value="Unassembled WGS sequence"/>
</dbReference>
<dbReference type="STRING" id="78410.A0A0P7ADE3"/>
<protein>
    <recommendedName>
        <fullName evidence="3">Zn(2)-C6 fungal-type domain-containing protein</fullName>
    </recommendedName>
</protein>
<dbReference type="OrthoDB" id="416217at2759"/>
<feature type="compositionally biased region" description="Low complexity" evidence="2">
    <location>
        <begin position="70"/>
        <end position="96"/>
    </location>
</feature>
<evidence type="ECO:0000313" key="4">
    <source>
        <dbReference type="EMBL" id="KPM35282.1"/>
    </source>
</evidence>
<feature type="region of interest" description="Disordered" evidence="2">
    <location>
        <begin position="1"/>
        <end position="29"/>
    </location>
</feature>